<gene>
    <name evidence="3" type="ORF">M0812_19977</name>
</gene>
<dbReference type="AlphaFoldDB" id="A0AAV7YVV9"/>
<feature type="coiled-coil region" evidence="1">
    <location>
        <begin position="58"/>
        <end position="85"/>
    </location>
</feature>
<feature type="compositionally biased region" description="Basic residues" evidence="2">
    <location>
        <begin position="299"/>
        <end position="322"/>
    </location>
</feature>
<sequence length="322" mass="39009">MNKKNSVPFNSKFLNTIKAENLSNTLPKSLKTSSTITDDPILKELIEKQEKEIFRIYNEKIQRLIHFYEVELEDLDNEQKTLQDQVARRQGSLLNSNTLQERLFNEKLKFFHERDRLNHKFNFLLEQNQILEFKNTFLKKKISKIKNEKKLKTNPKYDTISEYHHPRKQQQVIKINLKPKDNTQQLKTINKNDIPKQKPKRKQKEKEKYKEKDKEKDKEKEKEKERHKQKEKEREKEKKKEKEKEKGNVKKKYKYKDKEIDQEKEKEKDKEKDQEIEKQTQQKSTTKGKTKKSNENGGLKHKTKKKSKPKKEKHKNPNLKNN</sequence>
<dbReference type="Proteomes" id="UP001146793">
    <property type="component" value="Unassembled WGS sequence"/>
</dbReference>
<organism evidence="3 4">
    <name type="scientific">Anaeramoeba flamelloides</name>
    <dbReference type="NCBI Taxonomy" id="1746091"/>
    <lineage>
        <taxon>Eukaryota</taxon>
        <taxon>Metamonada</taxon>
        <taxon>Anaeramoebidae</taxon>
        <taxon>Anaeramoeba</taxon>
    </lineage>
</organism>
<proteinExistence type="predicted"/>
<feature type="compositionally biased region" description="Polar residues" evidence="2">
    <location>
        <begin position="182"/>
        <end position="191"/>
    </location>
</feature>
<keyword evidence="1" id="KW-0175">Coiled coil</keyword>
<evidence type="ECO:0000313" key="4">
    <source>
        <dbReference type="Proteomes" id="UP001146793"/>
    </source>
</evidence>
<dbReference type="EMBL" id="JANTQA010000045">
    <property type="protein sequence ID" value="KAJ3433921.1"/>
    <property type="molecule type" value="Genomic_DNA"/>
</dbReference>
<feature type="compositionally biased region" description="Basic and acidic residues" evidence="2">
    <location>
        <begin position="204"/>
        <end position="248"/>
    </location>
</feature>
<protein>
    <submittedName>
        <fullName evidence="3">Chascon isoform d-related</fullName>
    </submittedName>
</protein>
<evidence type="ECO:0000256" key="2">
    <source>
        <dbReference type="SAM" id="MobiDB-lite"/>
    </source>
</evidence>
<evidence type="ECO:0000256" key="1">
    <source>
        <dbReference type="SAM" id="Coils"/>
    </source>
</evidence>
<reference evidence="3" key="1">
    <citation type="submission" date="2022-08" db="EMBL/GenBank/DDBJ databases">
        <title>Novel sulphate-reducing endosymbionts in the free-living metamonad Anaeramoeba.</title>
        <authorList>
            <person name="Jerlstrom-Hultqvist J."/>
            <person name="Cepicka I."/>
            <person name="Gallot-Lavallee L."/>
            <person name="Salas-Leiva D."/>
            <person name="Curtis B.A."/>
            <person name="Zahonova K."/>
            <person name="Pipaliya S."/>
            <person name="Dacks J."/>
            <person name="Roger A.J."/>
        </authorList>
    </citation>
    <scope>NUCLEOTIDE SEQUENCE</scope>
    <source>
        <strain evidence="3">Busselton2</strain>
    </source>
</reference>
<name>A0AAV7YVV9_9EUKA</name>
<evidence type="ECO:0000313" key="3">
    <source>
        <dbReference type="EMBL" id="KAJ3433921.1"/>
    </source>
</evidence>
<accession>A0AAV7YVV9</accession>
<comment type="caution">
    <text evidence="3">The sequence shown here is derived from an EMBL/GenBank/DDBJ whole genome shotgun (WGS) entry which is preliminary data.</text>
</comment>
<feature type="region of interest" description="Disordered" evidence="2">
    <location>
        <begin position="176"/>
        <end position="322"/>
    </location>
</feature>
<feature type="compositionally biased region" description="Basic and acidic residues" evidence="2">
    <location>
        <begin position="256"/>
        <end position="280"/>
    </location>
</feature>